<comment type="caution">
    <text evidence="1">The sequence shown here is derived from an EMBL/GenBank/DDBJ whole genome shotgun (WGS) entry which is preliminary data.</text>
</comment>
<keyword evidence="2" id="KW-1185">Reference proteome</keyword>
<dbReference type="EMBL" id="CM042033">
    <property type="protein sequence ID" value="KAI3775202.1"/>
    <property type="molecule type" value="Genomic_DNA"/>
</dbReference>
<gene>
    <name evidence="1" type="ORF">L1987_49771</name>
</gene>
<dbReference type="Proteomes" id="UP001056120">
    <property type="component" value="Linkage Group LG16"/>
</dbReference>
<reference evidence="1 2" key="2">
    <citation type="journal article" date="2022" name="Mol. Ecol. Resour.">
        <title>The genomes of chicory, endive, great burdock and yacon provide insights into Asteraceae paleo-polyploidization history and plant inulin production.</title>
        <authorList>
            <person name="Fan W."/>
            <person name="Wang S."/>
            <person name="Wang H."/>
            <person name="Wang A."/>
            <person name="Jiang F."/>
            <person name="Liu H."/>
            <person name="Zhao H."/>
            <person name="Xu D."/>
            <person name="Zhang Y."/>
        </authorList>
    </citation>
    <scope>NUCLEOTIDE SEQUENCE [LARGE SCALE GENOMIC DNA]</scope>
    <source>
        <strain evidence="2">cv. Yunnan</strain>
        <tissue evidence="1">Leaves</tissue>
    </source>
</reference>
<reference evidence="2" key="1">
    <citation type="journal article" date="2022" name="Mol. Ecol. Resour.">
        <title>The genomes of chicory, endive, great burdock and yacon provide insights into Asteraceae palaeo-polyploidization history and plant inulin production.</title>
        <authorList>
            <person name="Fan W."/>
            <person name="Wang S."/>
            <person name="Wang H."/>
            <person name="Wang A."/>
            <person name="Jiang F."/>
            <person name="Liu H."/>
            <person name="Zhao H."/>
            <person name="Xu D."/>
            <person name="Zhang Y."/>
        </authorList>
    </citation>
    <scope>NUCLEOTIDE SEQUENCE [LARGE SCALE GENOMIC DNA]</scope>
    <source>
        <strain evidence="2">cv. Yunnan</strain>
    </source>
</reference>
<evidence type="ECO:0000313" key="1">
    <source>
        <dbReference type="EMBL" id="KAI3775202.1"/>
    </source>
</evidence>
<proteinExistence type="predicted"/>
<name>A0ACB9FVF3_9ASTR</name>
<organism evidence="1 2">
    <name type="scientific">Smallanthus sonchifolius</name>
    <dbReference type="NCBI Taxonomy" id="185202"/>
    <lineage>
        <taxon>Eukaryota</taxon>
        <taxon>Viridiplantae</taxon>
        <taxon>Streptophyta</taxon>
        <taxon>Embryophyta</taxon>
        <taxon>Tracheophyta</taxon>
        <taxon>Spermatophyta</taxon>
        <taxon>Magnoliopsida</taxon>
        <taxon>eudicotyledons</taxon>
        <taxon>Gunneridae</taxon>
        <taxon>Pentapetalae</taxon>
        <taxon>asterids</taxon>
        <taxon>campanulids</taxon>
        <taxon>Asterales</taxon>
        <taxon>Asteraceae</taxon>
        <taxon>Asteroideae</taxon>
        <taxon>Heliantheae alliance</taxon>
        <taxon>Millerieae</taxon>
        <taxon>Smallanthus</taxon>
    </lineage>
</organism>
<protein>
    <submittedName>
        <fullName evidence="1">Uncharacterized protein</fullName>
    </submittedName>
</protein>
<sequence>MVIRAAGDGGENIVSSCIRHIQIIIVICVVPFCEIPIATWNLKNANLTREAGFGSVYKAVICNQAFMLSCLLVNLYLFALCEFSSQDWKAKVNIPAADARYKTEVSFGVVRLGLGLSLLDAQQLNDLGEESTMLPL</sequence>
<accession>A0ACB9FVF3</accession>
<evidence type="ECO:0000313" key="2">
    <source>
        <dbReference type="Proteomes" id="UP001056120"/>
    </source>
</evidence>